<comment type="caution">
    <text evidence="2">The sequence shown here is derived from an EMBL/GenBank/DDBJ whole genome shotgun (WGS) entry which is preliminary data.</text>
</comment>
<keyword evidence="1" id="KW-0472">Membrane</keyword>
<feature type="transmembrane region" description="Helical" evidence="1">
    <location>
        <begin position="117"/>
        <end position="138"/>
    </location>
</feature>
<evidence type="ECO:0008006" key="4">
    <source>
        <dbReference type="Google" id="ProtNLM"/>
    </source>
</evidence>
<evidence type="ECO:0000256" key="1">
    <source>
        <dbReference type="SAM" id="Phobius"/>
    </source>
</evidence>
<name>A0A2I1R1D0_9ACTN</name>
<feature type="transmembrane region" description="Helical" evidence="1">
    <location>
        <begin position="46"/>
        <end position="65"/>
    </location>
</feature>
<dbReference type="Proteomes" id="UP000234662">
    <property type="component" value="Unassembled WGS sequence"/>
</dbReference>
<keyword evidence="1" id="KW-0812">Transmembrane</keyword>
<sequence length="262" mass="28195">MSIPHPPAFESAIDPVIILGVFSFVALGAALYAVWWSIRDRDPIPVFACAGAFVCALNEPFYDILGQIVYAEDHLTAYNGFGRDIPWFLVVGYIPWVGLLPCFVAKMMSTGVSRRSLHLLALGSCISVIVVETLGNLLDGWDYYGEAPLKFLVVAPQLAPVPIVGGLLIYSLAYLFTGWRRAGVAFAVSTVALPMVFAGASWPLYVGLNFDLPMWLDWILAVAMLGLTAAFVVGATSIAERLRLGALAGQGRPADSRAKTAV</sequence>
<feature type="transmembrane region" description="Helical" evidence="1">
    <location>
        <begin position="85"/>
        <end position="105"/>
    </location>
</feature>
<reference evidence="2 3" key="1">
    <citation type="submission" date="2017-12" db="EMBL/GenBank/DDBJ databases">
        <title>Phylogenetic diversity of female urinary microbiome.</title>
        <authorList>
            <person name="Thomas-White K."/>
            <person name="Wolfe A.J."/>
        </authorList>
    </citation>
    <scope>NUCLEOTIDE SEQUENCE [LARGE SCALE GENOMIC DNA]</scope>
    <source>
        <strain evidence="2 3">UMB0777</strain>
    </source>
</reference>
<proteinExistence type="predicted"/>
<dbReference type="RefSeq" id="WP_101822894.1">
    <property type="nucleotide sequence ID" value="NZ_PKJC01000037.1"/>
</dbReference>
<feature type="transmembrane region" description="Helical" evidence="1">
    <location>
        <begin position="184"/>
        <end position="206"/>
    </location>
</feature>
<dbReference type="EMBL" id="PKJC01000037">
    <property type="protein sequence ID" value="PKZ62943.1"/>
    <property type="molecule type" value="Genomic_DNA"/>
</dbReference>
<dbReference type="AlphaFoldDB" id="A0A2I1R1D0"/>
<feature type="transmembrane region" description="Helical" evidence="1">
    <location>
        <begin position="218"/>
        <end position="239"/>
    </location>
</feature>
<accession>A0A2I1R1D0</accession>
<feature type="transmembrane region" description="Helical" evidence="1">
    <location>
        <begin position="158"/>
        <end position="177"/>
    </location>
</feature>
<feature type="transmembrane region" description="Helical" evidence="1">
    <location>
        <begin position="12"/>
        <end position="34"/>
    </location>
</feature>
<keyword evidence="1" id="KW-1133">Transmembrane helix</keyword>
<organism evidence="2 3">
    <name type="scientific">Gordonia terrae</name>
    <dbReference type="NCBI Taxonomy" id="2055"/>
    <lineage>
        <taxon>Bacteria</taxon>
        <taxon>Bacillati</taxon>
        <taxon>Actinomycetota</taxon>
        <taxon>Actinomycetes</taxon>
        <taxon>Mycobacteriales</taxon>
        <taxon>Gordoniaceae</taxon>
        <taxon>Gordonia</taxon>
    </lineage>
</organism>
<gene>
    <name evidence="2" type="ORF">CYJ73_24300</name>
</gene>
<evidence type="ECO:0000313" key="2">
    <source>
        <dbReference type="EMBL" id="PKZ62943.1"/>
    </source>
</evidence>
<evidence type="ECO:0000313" key="3">
    <source>
        <dbReference type="Proteomes" id="UP000234662"/>
    </source>
</evidence>
<protein>
    <recommendedName>
        <fullName evidence="4">Carotenoid biosynthesis protein</fullName>
    </recommendedName>
</protein>